<gene>
    <name evidence="1" type="ORF">PT974_04402</name>
</gene>
<dbReference type="EMBL" id="JAVFKD010000004">
    <property type="protein sequence ID" value="KAK5995982.1"/>
    <property type="molecule type" value="Genomic_DNA"/>
</dbReference>
<accession>A0ABR0SUZ5</accession>
<evidence type="ECO:0000313" key="1">
    <source>
        <dbReference type="EMBL" id="KAK5995982.1"/>
    </source>
</evidence>
<organism evidence="1 2">
    <name type="scientific">Cladobotryum mycophilum</name>
    <dbReference type="NCBI Taxonomy" id="491253"/>
    <lineage>
        <taxon>Eukaryota</taxon>
        <taxon>Fungi</taxon>
        <taxon>Dikarya</taxon>
        <taxon>Ascomycota</taxon>
        <taxon>Pezizomycotina</taxon>
        <taxon>Sordariomycetes</taxon>
        <taxon>Hypocreomycetidae</taxon>
        <taxon>Hypocreales</taxon>
        <taxon>Hypocreaceae</taxon>
        <taxon>Cladobotryum</taxon>
    </lineage>
</organism>
<evidence type="ECO:0000313" key="2">
    <source>
        <dbReference type="Proteomes" id="UP001338125"/>
    </source>
</evidence>
<proteinExistence type="predicted"/>
<protein>
    <recommendedName>
        <fullName evidence="3">Reverse transcriptase domain-containing protein</fullName>
    </recommendedName>
</protein>
<sequence length="242" mass="27048">MPRRVKHLLFPQGGYEAGDGISHMPLAFRDGLIKKMYLEFLPRPADGLFPRATDEPRNHVIIKLDLESTYDNVEGAIISMEMGKSISMDQYNPGHFKVEPVGYAGVSDSSVRTFLLHARSDIPLGQMLHSIQVDNLHQFAFFITPGRSFGGRDWMAQLILQLNLRGHLLNLGTTTVQPATNVLSNQNALRVLGLRYRASPAGEPFFSSIQCGFFTWYKRVRPGGIPYEGTLVAAEVELDMIK</sequence>
<evidence type="ECO:0008006" key="3">
    <source>
        <dbReference type="Google" id="ProtNLM"/>
    </source>
</evidence>
<comment type="caution">
    <text evidence="1">The sequence shown here is derived from an EMBL/GenBank/DDBJ whole genome shotgun (WGS) entry which is preliminary data.</text>
</comment>
<keyword evidence="2" id="KW-1185">Reference proteome</keyword>
<name>A0ABR0SUZ5_9HYPO</name>
<dbReference type="Proteomes" id="UP001338125">
    <property type="component" value="Unassembled WGS sequence"/>
</dbReference>
<reference evidence="1 2" key="1">
    <citation type="submission" date="2024-01" db="EMBL/GenBank/DDBJ databases">
        <title>Complete genome of Cladobotryum mycophilum ATHUM6906.</title>
        <authorList>
            <person name="Christinaki A.C."/>
            <person name="Myridakis A.I."/>
            <person name="Kouvelis V.N."/>
        </authorList>
    </citation>
    <scope>NUCLEOTIDE SEQUENCE [LARGE SCALE GENOMIC DNA]</scope>
    <source>
        <strain evidence="1 2">ATHUM6906</strain>
    </source>
</reference>